<dbReference type="STRING" id="693979.Bache_0966"/>
<feature type="transmembrane region" description="Helical" evidence="8">
    <location>
        <begin position="261"/>
        <end position="283"/>
    </location>
</feature>
<protein>
    <submittedName>
        <fullName evidence="9">Glycosyl transferase family 39</fullName>
    </submittedName>
</protein>
<organism evidence="9 10">
    <name type="scientific">Bacteroides helcogenes (strain ATCC 35417 / DSM 20613 / JCM 6297 / CCUG 15421 / P 36-108)</name>
    <dbReference type="NCBI Taxonomy" id="693979"/>
    <lineage>
        <taxon>Bacteria</taxon>
        <taxon>Pseudomonadati</taxon>
        <taxon>Bacteroidota</taxon>
        <taxon>Bacteroidia</taxon>
        <taxon>Bacteroidales</taxon>
        <taxon>Bacteroidaceae</taxon>
        <taxon>Bacteroides</taxon>
    </lineage>
</organism>
<gene>
    <name evidence="9" type="ordered locus">Bache_0966</name>
</gene>
<evidence type="ECO:0000256" key="4">
    <source>
        <dbReference type="ARBA" id="ARBA00022679"/>
    </source>
</evidence>
<evidence type="ECO:0000256" key="1">
    <source>
        <dbReference type="ARBA" id="ARBA00004651"/>
    </source>
</evidence>
<keyword evidence="5 8" id="KW-0812">Transmembrane</keyword>
<keyword evidence="10" id="KW-1185">Reference proteome</keyword>
<accession>E6SQK6</accession>
<keyword evidence="7 8" id="KW-0472">Membrane</keyword>
<evidence type="ECO:0000256" key="8">
    <source>
        <dbReference type="SAM" id="Phobius"/>
    </source>
</evidence>
<feature type="transmembrane region" description="Helical" evidence="8">
    <location>
        <begin position="290"/>
        <end position="309"/>
    </location>
</feature>
<dbReference type="Proteomes" id="UP000008630">
    <property type="component" value="Chromosome"/>
</dbReference>
<feature type="transmembrane region" description="Helical" evidence="8">
    <location>
        <begin position="376"/>
        <end position="395"/>
    </location>
</feature>
<dbReference type="GO" id="GO:0016763">
    <property type="term" value="F:pentosyltransferase activity"/>
    <property type="evidence" value="ECO:0007669"/>
    <property type="project" value="TreeGrafter"/>
</dbReference>
<evidence type="ECO:0000256" key="3">
    <source>
        <dbReference type="ARBA" id="ARBA00022676"/>
    </source>
</evidence>
<dbReference type="PANTHER" id="PTHR33908:SF3">
    <property type="entry name" value="UNDECAPRENYL PHOSPHATE-ALPHA-4-AMINO-4-DEOXY-L-ARABINOSE ARABINOSYL TRANSFERASE"/>
    <property type="match status" value="1"/>
</dbReference>
<evidence type="ECO:0000256" key="6">
    <source>
        <dbReference type="ARBA" id="ARBA00022989"/>
    </source>
</evidence>
<dbReference type="PATRIC" id="fig|693979.3.peg.1031"/>
<dbReference type="PANTHER" id="PTHR33908">
    <property type="entry name" value="MANNOSYLTRANSFERASE YKCB-RELATED"/>
    <property type="match status" value="1"/>
</dbReference>
<dbReference type="HOGENOM" id="CLU_508906_0_0_10"/>
<comment type="subcellular location">
    <subcellularLocation>
        <location evidence="1">Cell membrane</location>
        <topology evidence="1">Multi-pass membrane protein</topology>
    </subcellularLocation>
</comment>
<dbReference type="OrthoDB" id="8353433at2"/>
<dbReference type="EMBL" id="CP002352">
    <property type="protein sequence ID" value="ADV42980.1"/>
    <property type="molecule type" value="Genomic_DNA"/>
</dbReference>
<feature type="transmembrane region" description="Helical" evidence="8">
    <location>
        <begin position="168"/>
        <end position="193"/>
    </location>
</feature>
<evidence type="ECO:0000256" key="5">
    <source>
        <dbReference type="ARBA" id="ARBA00022692"/>
    </source>
</evidence>
<dbReference type="GO" id="GO:0005886">
    <property type="term" value="C:plasma membrane"/>
    <property type="evidence" value="ECO:0007669"/>
    <property type="project" value="UniProtKB-SubCell"/>
</dbReference>
<feature type="transmembrane region" description="Helical" evidence="8">
    <location>
        <begin position="404"/>
        <end position="422"/>
    </location>
</feature>
<keyword evidence="4 9" id="KW-0808">Transferase</keyword>
<evidence type="ECO:0000256" key="7">
    <source>
        <dbReference type="ARBA" id="ARBA00023136"/>
    </source>
</evidence>
<keyword evidence="3" id="KW-0328">Glycosyltransferase</keyword>
<dbReference type="KEGG" id="bhl:Bache_0966"/>
<feature type="transmembrane region" description="Helical" evidence="8">
    <location>
        <begin position="339"/>
        <end position="364"/>
    </location>
</feature>
<evidence type="ECO:0000313" key="10">
    <source>
        <dbReference type="Proteomes" id="UP000008630"/>
    </source>
</evidence>
<name>E6SQK6_BACT6</name>
<sequence length="514" mass="59316">MKRKEYIICLFVFIALLPLLVFRDFTPSNELRYLSIADEALRQGNLFAFTNHGVPYADKPPLYLWIVMLGKVLFGSHQMWFLSLFSLLPAFGCTLLMDRWAKEEISSGYRSAAMLMLMSCGMFLGTAVILRMDMLMCWFILLSLHTFYRMCHDESFAHSRGKWLFPLYVFLALFTKGPLGFLIPLISTLVYLMFAKKWRTLVIYWGWRTWCLLLGGCLLWFGMVYFEGGEAYLQNLLIHQTVDRAVNSFAHSRPFYYYLYSMWYCMMPWSLLTGGIIIASLFFKKHWQSSLSRFFLTVIGCTLVILSFISSKIDIYLIPAYPFIIYLGVISLQRMRRNGWMVCAVAIPALAFVAVLPVFCVFASMPEFSYLRHGFFYATAVILTMTGVASLYLLFRYRAMPKTLRLMSVGLFFALFVGGWGIPQINDRLGYGVLCRKSVAIAARHRIKTFGVWHLSRPENMDVYLHREVKILPSDDVLPSGLTDMILMLPQKEAEKIVHCKEKYQVGENAIVVL</sequence>
<proteinExistence type="predicted"/>
<reference key="1">
    <citation type="submission" date="2010-11" db="EMBL/GenBank/DDBJ databases">
        <title>The complete genome of Bacteroides helcogenes P 36-108.</title>
        <authorList>
            <consortium name="US DOE Joint Genome Institute (JGI-PGF)"/>
            <person name="Lucas S."/>
            <person name="Copeland A."/>
            <person name="Lapidus A."/>
            <person name="Bruce D."/>
            <person name="Goodwin L."/>
            <person name="Pitluck S."/>
            <person name="Kyrpides N."/>
            <person name="Mavromatis K."/>
            <person name="Ivanova N."/>
            <person name="Zeytun A."/>
            <person name="Brettin T."/>
            <person name="Detter J.C."/>
            <person name="Tapia R."/>
            <person name="Han C."/>
            <person name="Land M."/>
            <person name="Hauser L."/>
            <person name="Markowitz V."/>
            <person name="Cheng J.-F."/>
            <person name="Hugenholtz P."/>
            <person name="Woyke T."/>
            <person name="Wu D."/>
            <person name="Gronow S."/>
            <person name="Wellnitz S."/>
            <person name="Brambilla E."/>
            <person name="Klenk H.-P."/>
            <person name="Eisen J.A."/>
        </authorList>
    </citation>
    <scope>NUCLEOTIDE SEQUENCE</scope>
    <source>
        <strain>P 36-108</strain>
    </source>
</reference>
<keyword evidence="6 8" id="KW-1133">Transmembrane helix</keyword>
<dbReference type="RefSeq" id="WP_013546593.1">
    <property type="nucleotide sequence ID" value="NC_014933.1"/>
</dbReference>
<feature type="transmembrane region" description="Helical" evidence="8">
    <location>
        <begin position="205"/>
        <end position="226"/>
    </location>
</feature>
<dbReference type="eggNOG" id="COG1807">
    <property type="taxonomic scope" value="Bacteria"/>
</dbReference>
<dbReference type="AlphaFoldDB" id="E6SQK6"/>
<feature type="transmembrane region" description="Helical" evidence="8">
    <location>
        <begin position="79"/>
        <end position="101"/>
    </location>
</feature>
<reference evidence="9 10" key="2">
    <citation type="journal article" date="2011" name="Stand. Genomic Sci.">
        <title>Complete genome sequence of Bacteroides helcogenes type strain (P 36-108).</title>
        <authorList>
            <person name="Pati A."/>
            <person name="Gronow S."/>
            <person name="Zeytun A."/>
            <person name="Lapidus A."/>
            <person name="Nolan M."/>
            <person name="Hammon N."/>
            <person name="Deshpande S."/>
            <person name="Cheng J.F."/>
            <person name="Tapia R."/>
            <person name="Han C."/>
            <person name="Goodwin L."/>
            <person name="Pitluck S."/>
            <person name="Liolios K."/>
            <person name="Pagani I."/>
            <person name="Ivanova N."/>
            <person name="Mavromatis K."/>
            <person name="Chen A."/>
            <person name="Palaniappan K."/>
            <person name="Land M."/>
            <person name="Hauser L."/>
            <person name="Chang Y.J."/>
            <person name="Jeffries C.D."/>
            <person name="Detter J.C."/>
            <person name="Brambilla E."/>
            <person name="Rohde M."/>
            <person name="Goker M."/>
            <person name="Woyke T."/>
            <person name="Bristow J."/>
            <person name="Eisen J.A."/>
            <person name="Markowitz V."/>
            <person name="Hugenholtz P."/>
            <person name="Kyrpides N.C."/>
            <person name="Klenk H.P."/>
            <person name="Lucas S."/>
        </authorList>
    </citation>
    <scope>NUCLEOTIDE SEQUENCE [LARGE SCALE GENOMIC DNA]</scope>
    <source>
        <strain evidence="10">ATCC 35417 / DSM 20613 / JCM 6297 / CCUG 15421 / P 36-108</strain>
    </source>
</reference>
<evidence type="ECO:0000313" key="9">
    <source>
        <dbReference type="EMBL" id="ADV42980.1"/>
    </source>
</evidence>
<dbReference type="GO" id="GO:0009103">
    <property type="term" value="P:lipopolysaccharide biosynthetic process"/>
    <property type="evidence" value="ECO:0007669"/>
    <property type="project" value="UniProtKB-ARBA"/>
</dbReference>
<evidence type="ECO:0000256" key="2">
    <source>
        <dbReference type="ARBA" id="ARBA00022475"/>
    </source>
</evidence>
<dbReference type="GO" id="GO:0010041">
    <property type="term" value="P:response to iron(III) ion"/>
    <property type="evidence" value="ECO:0007669"/>
    <property type="project" value="TreeGrafter"/>
</dbReference>
<dbReference type="InterPro" id="IPR050297">
    <property type="entry name" value="LipidA_mod_glycosyltrf_83"/>
</dbReference>
<keyword evidence="2" id="KW-1003">Cell membrane</keyword>
<feature type="transmembrane region" description="Helical" evidence="8">
    <location>
        <begin position="315"/>
        <end position="332"/>
    </location>
</feature>